<dbReference type="RefSeq" id="XP_658865.1">
    <property type="nucleotide sequence ID" value="XM_653773.1"/>
</dbReference>
<reference evidence="2" key="1">
    <citation type="journal article" date="2005" name="Nature">
        <title>Sequencing of Aspergillus nidulans and comparative analysis with A. fumigatus and A. oryzae.</title>
        <authorList>
            <person name="Galagan J.E."/>
            <person name="Calvo S.E."/>
            <person name="Cuomo C."/>
            <person name="Ma L.J."/>
            <person name="Wortman J.R."/>
            <person name="Batzoglou S."/>
            <person name="Lee S.I."/>
            <person name="Basturkmen M."/>
            <person name="Spevak C.C."/>
            <person name="Clutterbuck J."/>
            <person name="Kapitonov V."/>
            <person name="Jurka J."/>
            <person name="Scazzocchio C."/>
            <person name="Farman M."/>
            <person name="Butler J."/>
            <person name="Purcell S."/>
            <person name="Harris S."/>
            <person name="Braus G.H."/>
            <person name="Draht O."/>
            <person name="Busch S."/>
            <person name="D'Enfert C."/>
            <person name="Bouchier C."/>
            <person name="Goldman G.H."/>
            <person name="Bell-Pedersen D."/>
            <person name="Griffiths-Jones S."/>
            <person name="Doonan J.H."/>
            <person name="Yu J."/>
            <person name="Vienken K."/>
            <person name="Pain A."/>
            <person name="Freitag M."/>
            <person name="Selker E.U."/>
            <person name="Archer D.B."/>
            <person name="Penalva M.A."/>
            <person name="Oakley B.R."/>
            <person name="Momany M."/>
            <person name="Tanaka T."/>
            <person name="Kumagai T."/>
            <person name="Asai K."/>
            <person name="Machida M."/>
            <person name="Nierman W.C."/>
            <person name="Denning D.W."/>
            <person name="Caddick M."/>
            <person name="Hynes M."/>
            <person name="Paoletti M."/>
            <person name="Fischer R."/>
            <person name="Miller B."/>
            <person name="Dyer P."/>
            <person name="Sachs M.S."/>
            <person name="Osmani S.A."/>
            <person name="Birren B.W."/>
        </authorList>
    </citation>
    <scope>NUCLEOTIDE SEQUENCE [LARGE SCALE GENOMIC DNA]</scope>
    <source>
        <strain evidence="2">FGSC A4 / ATCC 38163 / CBS 112.46 / NRRL 194 / M139</strain>
    </source>
</reference>
<dbReference type="OrthoDB" id="2140489at2759"/>
<evidence type="ECO:0000313" key="1">
    <source>
        <dbReference type="EMBL" id="CBF87836.1"/>
    </source>
</evidence>
<keyword evidence="2" id="KW-1185">Reference proteome</keyword>
<dbReference type="InParanoid" id="Q5BDW9"/>
<dbReference type="OMA" id="VWRSRED"/>
<evidence type="ECO:0000313" key="2">
    <source>
        <dbReference type="Proteomes" id="UP000000560"/>
    </source>
</evidence>
<dbReference type="Proteomes" id="UP000000560">
    <property type="component" value="Chromosome VIII"/>
</dbReference>
<dbReference type="PANTHER" id="PTHR36986:SF1">
    <property type="entry name" value="UPF0643 PROTEIN PB2B2.08"/>
    <property type="match status" value="1"/>
</dbReference>
<gene>
    <name evidence="1" type="ORF">ANIA_01261</name>
</gene>
<accession>C8VSI0</accession>
<proteinExistence type="predicted"/>
<name>Q5BDW9_EMENI</name>
<dbReference type="EMBL" id="BN001308">
    <property type="protein sequence ID" value="CBF87836.1"/>
    <property type="molecule type" value="Genomic_DNA"/>
</dbReference>
<sequence>MTAASVTTAALVATDGGPTLPQAQLSAIPEPPAMPTAVGAPTGFHVEFQSAPVLNPLEDEPSKAQGNLLIESPYITREHLLDLSTLDTQNRLLAQALTTLTPVRPDYATAPYTESFNWDFVFLKFYSLAAKEGYSLSRQSFYVVVFRSVLQANADGDRLLLLDERSHAEAVSSGGLLKYWFGVKNGRRENLATCLWRNREDARAGGTGPWHAQARAAAREMYEKIEFTTLELVVGEKAGEWEFREWKH</sequence>
<accession>Q5BDW9</accession>
<dbReference type="KEGG" id="ani:ANIA_01261"/>
<dbReference type="STRING" id="227321.Q5BDW9"/>
<reference evidence="2" key="2">
    <citation type="journal article" date="2009" name="Fungal Genet. Biol.">
        <title>The 2008 update of the Aspergillus nidulans genome annotation: a community effort.</title>
        <authorList>
            <person name="Wortman J.R."/>
            <person name="Gilsenan J.M."/>
            <person name="Joardar V."/>
            <person name="Deegan J."/>
            <person name="Clutterbuck J."/>
            <person name="Andersen M.R."/>
            <person name="Archer D."/>
            <person name="Bencina M."/>
            <person name="Braus G."/>
            <person name="Coutinho P."/>
            <person name="von Dohren H."/>
            <person name="Doonan J."/>
            <person name="Driessen A.J."/>
            <person name="Durek P."/>
            <person name="Espeso E."/>
            <person name="Fekete E."/>
            <person name="Flipphi M."/>
            <person name="Estrada C.G."/>
            <person name="Geysens S."/>
            <person name="Goldman G."/>
            <person name="de Groot P.W."/>
            <person name="Hansen K."/>
            <person name="Harris S.D."/>
            <person name="Heinekamp T."/>
            <person name="Helmstaedt K."/>
            <person name="Henrissat B."/>
            <person name="Hofmann G."/>
            <person name="Homan T."/>
            <person name="Horio T."/>
            <person name="Horiuchi H."/>
            <person name="James S."/>
            <person name="Jones M."/>
            <person name="Karaffa L."/>
            <person name="Karanyi Z."/>
            <person name="Kato M."/>
            <person name="Keller N."/>
            <person name="Kelly D.E."/>
            <person name="Kiel J.A."/>
            <person name="Kim J.M."/>
            <person name="van der Klei I.J."/>
            <person name="Klis F.M."/>
            <person name="Kovalchuk A."/>
            <person name="Krasevec N."/>
            <person name="Kubicek C.P."/>
            <person name="Liu B."/>
            <person name="Maccabe A."/>
            <person name="Meyer V."/>
            <person name="Mirabito P."/>
            <person name="Miskei M."/>
            <person name="Mos M."/>
            <person name="Mullins J."/>
            <person name="Nelson D.R."/>
            <person name="Nielsen J."/>
            <person name="Oakley B.R."/>
            <person name="Osmani S.A."/>
            <person name="Pakula T."/>
            <person name="Paszewski A."/>
            <person name="Paulsen I."/>
            <person name="Pilsyk S."/>
            <person name="Pocsi I."/>
            <person name="Punt P.J."/>
            <person name="Ram A.F."/>
            <person name="Ren Q."/>
            <person name="Robellet X."/>
            <person name="Robson G."/>
            <person name="Seiboth B."/>
            <person name="van Solingen P."/>
            <person name="Specht T."/>
            <person name="Sun J."/>
            <person name="Taheri-Talesh N."/>
            <person name="Takeshita N."/>
            <person name="Ussery D."/>
            <person name="vanKuyk P.A."/>
            <person name="Visser H."/>
            <person name="van de Vondervoort P.J."/>
            <person name="de Vries R.P."/>
            <person name="Walton J."/>
            <person name="Xiang X."/>
            <person name="Xiong Y."/>
            <person name="Zeng A.P."/>
            <person name="Brandt B.W."/>
            <person name="Cornell M.J."/>
            <person name="van den Hondel C.A."/>
            <person name="Visser J."/>
            <person name="Oliver S.G."/>
            <person name="Turner G."/>
        </authorList>
    </citation>
    <scope>GENOME REANNOTATION</scope>
    <source>
        <strain evidence="2">FGSC A4 / ATCC 38163 / CBS 112.46 / NRRL 194 / M139</strain>
    </source>
</reference>
<dbReference type="HOGENOM" id="CLU_068116_0_0_1"/>
<dbReference type="PANTHER" id="PTHR36986">
    <property type="entry name" value="UPF0643 PROTEIN PB2B2.08"/>
    <property type="match status" value="1"/>
</dbReference>
<dbReference type="GeneID" id="2877036"/>
<dbReference type="AlphaFoldDB" id="Q5BDW9"/>
<protein>
    <submittedName>
        <fullName evidence="1">Uncharacterized protein</fullName>
    </submittedName>
</protein>
<dbReference type="eggNOG" id="ENOG502S1N8">
    <property type="taxonomic scope" value="Eukaryota"/>
</dbReference>
<dbReference type="VEuPathDB" id="FungiDB:AN1261"/>
<organism evidence="1 2">
    <name type="scientific">Emericella nidulans (strain FGSC A4 / ATCC 38163 / CBS 112.46 / NRRL 194 / M139)</name>
    <name type="common">Aspergillus nidulans</name>
    <dbReference type="NCBI Taxonomy" id="227321"/>
    <lineage>
        <taxon>Eukaryota</taxon>
        <taxon>Fungi</taxon>
        <taxon>Dikarya</taxon>
        <taxon>Ascomycota</taxon>
        <taxon>Pezizomycotina</taxon>
        <taxon>Eurotiomycetes</taxon>
        <taxon>Eurotiomycetidae</taxon>
        <taxon>Eurotiales</taxon>
        <taxon>Aspergillaceae</taxon>
        <taxon>Aspergillus</taxon>
        <taxon>Aspergillus subgen. Nidulantes</taxon>
    </lineage>
</organism>